<dbReference type="InterPro" id="IPR011009">
    <property type="entry name" value="Kinase-like_dom_sf"/>
</dbReference>
<keyword evidence="3 6" id="KW-0418">Kinase</keyword>
<dbReference type="SUPFAM" id="SSF56112">
    <property type="entry name" value="Protein kinase-like (PK-like)"/>
    <property type="match status" value="1"/>
</dbReference>
<keyword evidence="7" id="KW-1185">Reference proteome</keyword>
<dbReference type="Gene3D" id="3.30.200.20">
    <property type="entry name" value="Phosphorylase Kinase, domain 1"/>
    <property type="match status" value="1"/>
</dbReference>
<dbReference type="Pfam" id="PF00069">
    <property type="entry name" value="Pkinase"/>
    <property type="match status" value="1"/>
</dbReference>
<keyword evidence="2" id="KW-0547">Nucleotide-binding</keyword>
<dbReference type="PROSITE" id="PS50011">
    <property type="entry name" value="PROTEIN_KINASE_DOM"/>
    <property type="match status" value="1"/>
</dbReference>
<dbReference type="CDD" id="cd14014">
    <property type="entry name" value="STKc_PknB_like"/>
    <property type="match status" value="1"/>
</dbReference>
<dbReference type="SMART" id="SM00220">
    <property type="entry name" value="S_TKc"/>
    <property type="match status" value="1"/>
</dbReference>
<evidence type="ECO:0000259" key="5">
    <source>
        <dbReference type="PROSITE" id="PS50011"/>
    </source>
</evidence>
<dbReference type="Proteomes" id="UP000035352">
    <property type="component" value="Chromosome"/>
</dbReference>
<dbReference type="PROSITE" id="PS00108">
    <property type="entry name" value="PROTEIN_KINASE_ST"/>
    <property type="match status" value="1"/>
</dbReference>
<evidence type="ECO:0000256" key="2">
    <source>
        <dbReference type="ARBA" id="ARBA00022741"/>
    </source>
</evidence>
<evidence type="ECO:0000313" key="7">
    <source>
        <dbReference type="Proteomes" id="UP000035352"/>
    </source>
</evidence>
<feature type="domain" description="Protein kinase" evidence="5">
    <location>
        <begin position="1"/>
        <end position="273"/>
    </location>
</feature>
<organism evidence="6 7">
    <name type="scientific">Caldimonas brevitalea</name>
    <dbReference type="NCBI Taxonomy" id="413882"/>
    <lineage>
        <taxon>Bacteria</taxon>
        <taxon>Pseudomonadati</taxon>
        <taxon>Pseudomonadota</taxon>
        <taxon>Betaproteobacteria</taxon>
        <taxon>Burkholderiales</taxon>
        <taxon>Sphaerotilaceae</taxon>
        <taxon>Caldimonas</taxon>
    </lineage>
</organism>
<dbReference type="AlphaFoldDB" id="A0A0G3BC14"/>
<dbReference type="InterPro" id="IPR008271">
    <property type="entry name" value="Ser/Thr_kinase_AS"/>
</dbReference>
<dbReference type="Gene3D" id="1.10.510.10">
    <property type="entry name" value="Transferase(Phosphotransferase) domain 1"/>
    <property type="match status" value="1"/>
</dbReference>
<protein>
    <submittedName>
        <fullName evidence="6">Serine/threonine protein kinase</fullName>
    </submittedName>
</protein>
<dbReference type="RefSeq" id="WP_047193093.1">
    <property type="nucleotide sequence ID" value="NZ_CP011371.1"/>
</dbReference>
<dbReference type="PANTHER" id="PTHR43289:SF34">
    <property type="entry name" value="SERINE_THREONINE-PROTEIN KINASE YBDM-RELATED"/>
    <property type="match status" value="1"/>
</dbReference>
<dbReference type="GO" id="GO:0005524">
    <property type="term" value="F:ATP binding"/>
    <property type="evidence" value="ECO:0007669"/>
    <property type="project" value="UniProtKB-KW"/>
</dbReference>
<dbReference type="STRING" id="413882.AAW51_0151"/>
<dbReference type="PANTHER" id="PTHR43289">
    <property type="entry name" value="MITOGEN-ACTIVATED PROTEIN KINASE KINASE KINASE 20-RELATED"/>
    <property type="match status" value="1"/>
</dbReference>
<dbReference type="EMBL" id="CP011371">
    <property type="protein sequence ID" value="AKJ26842.1"/>
    <property type="molecule type" value="Genomic_DNA"/>
</dbReference>
<dbReference type="GO" id="GO:0004674">
    <property type="term" value="F:protein serine/threonine kinase activity"/>
    <property type="evidence" value="ECO:0007669"/>
    <property type="project" value="UniProtKB-KW"/>
</dbReference>
<dbReference type="InterPro" id="IPR000719">
    <property type="entry name" value="Prot_kinase_dom"/>
</dbReference>
<dbReference type="PATRIC" id="fig|413882.6.peg.156"/>
<proteinExistence type="predicted"/>
<accession>A0A0G3BC14</accession>
<keyword evidence="4" id="KW-0067">ATP-binding</keyword>
<keyword evidence="6" id="KW-0723">Serine/threonine-protein kinase</keyword>
<evidence type="ECO:0000256" key="4">
    <source>
        <dbReference type="ARBA" id="ARBA00022840"/>
    </source>
</evidence>
<evidence type="ECO:0000256" key="1">
    <source>
        <dbReference type="ARBA" id="ARBA00022679"/>
    </source>
</evidence>
<evidence type="ECO:0000256" key="3">
    <source>
        <dbReference type="ARBA" id="ARBA00022777"/>
    </source>
</evidence>
<keyword evidence="1" id="KW-0808">Transferase</keyword>
<evidence type="ECO:0000313" key="6">
    <source>
        <dbReference type="EMBL" id="AKJ26842.1"/>
    </source>
</evidence>
<name>A0A0G3BC14_9BURK</name>
<sequence>MGDVYCGVAARAPFATPVALKLLRDEAAVSGAAARLQREQQILERLDHPHVAKVLGGGVGADGLPYLVMELIVGLPIDVYCQRNKLSISQRLRLFEALARVVHDVHGQGVVHADLKPSNVLVTRDGQPKLVDFGIAEVAAASRPVDRADAPPQPLALTLAYASPEQVQGGALSPASDLYSLGVLMYGMLAGVGPYGASLHLDAEALADAVCEREPVPPSRAVLDGAGAKARRLAQRLRGDLDAIVLTALRKLPEARYGSAARLADDVRRHLARRPVSVRPLAWVGHGAGWLAQHCGVLVGKALSGRACPGFPSP</sequence>
<gene>
    <name evidence="6" type="ORF">AAW51_0151</name>
</gene>
<dbReference type="KEGG" id="pbh:AAW51_0151"/>
<reference evidence="6 7" key="1">
    <citation type="submission" date="2015-05" db="EMBL/GenBank/DDBJ databases">
        <authorList>
            <person name="Tang B."/>
            <person name="Yu Y."/>
        </authorList>
    </citation>
    <scope>NUCLEOTIDE SEQUENCE [LARGE SCALE GENOMIC DNA]</scope>
    <source>
        <strain evidence="6 7">DSM 7029</strain>
    </source>
</reference>